<evidence type="ECO:0000313" key="2">
    <source>
        <dbReference type="Proteomes" id="UP000077164"/>
    </source>
</evidence>
<sequence length="194" mass="22752">MSKEELFEKLNDCYDYGDKQGIVVNIEKYQKNVSEEEASRDLAEYIFLKFTTNKADAMAGLMRMMIKDNPNLALLKFPENYFYRLAVIKGSMDLYDCYIEEAIIPFLKDKDEDAVNDCYMELTCVAEKLNDHFFPNYVPCIKGMDFNGAFATYEKDTEISLIRSEDYEIINDVVEKYNTIIGRRDIIKDLYERN</sequence>
<dbReference type="RefSeq" id="WP_066082780.1">
    <property type="nucleotide sequence ID" value="NZ_FRDK01000009.1"/>
</dbReference>
<dbReference type="STRING" id="249352.SAMN05444395_10945"/>
<dbReference type="OrthoDB" id="1433355at2"/>
<evidence type="ECO:0000313" key="1">
    <source>
        <dbReference type="EMBL" id="OAB25322.1"/>
    </source>
</evidence>
<name>A0A167U768_9FLAO</name>
<keyword evidence="2" id="KW-1185">Reference proteome</keyword>
<organism evidence="1 2">
    <name type="scientific">Flavobacterium fryxellicola</name>
    <dbReference type="NCBI Taxonomy" id="249352"/>
    <lineage>
        <taxon>Bacteria</taxon>
        <taxon>Pseudomonadati</taxon>
        <taxon>Bacteroidota</taxon>
        <taxon>Flavobacteriia</taxon>
        <taxon>Flavobacteriales</taxon>
        <taxon>Flavobacteriaceae</taxon>
        <taxon>Flavobacterium</taxon>
    </lineage>
</organism>
<dbReference type="AlphaFoldDB" id="A0A167U768"/>
<comment type="caution">
    <text evidence="1">The sequence shown here is derived from an EMBL/GenBank/DDBJ whole genome shotgun (WGS) entry which is preliminary data.</text>
</comment>
<dbReference type="Proteomes" id="UP000077164">
    <property type="component" value="Unassembled WGS sequence"/>
</dbReference>
<accession>A0A167U768</accession>
<gene>
    <name evidence="1" type="ORF">FBFR_15170</name>
</gene>
<dbReference type="EMBL" id="LVJE01000047">
    <property type="protein sequence ID" value="OAB25322.1"/>
    <property type="molecule type" value="Genomic_DNA"/>
</dbReference>
<protein>
    <submittedName>
        <fullName evidence="1">Uncharacterized protein</fullName>
    </submittedName>
</protein>
<proteinExistence type="predicted"/>
<reference evidence="1 2" key="1">
    <citation type="submission" date="2016-03" db="EMBL/GenBank/DDBJ databases">
        <title>Draft genome sequence of Flavobacterium fryxellicola DSM 16209.</title>
        <authorList>
            <person name="Shin S.-K."/>
            <person name="Yi H."/>
        </authorList>
    </citation>
    <scope>NUCLEOTIDE SEQUENCE [LARGE SCALE GENOMIC DNA]</scope>
    <source>
        <strain evidence="1 2">DSM 16209</strain>
    </source>
</reference>